<dbReference type="InterPro" id="IPR052894">
    <property type="entry name" value="AsmA-related"/>
</dbReference>
<gene>
    <name evidence="2" type="ORF">FGL86_17120</name>
</gene>
<dbReference type="GO" id="GO:0090313">
    <property type="term" value="P:regulation of protein targeting to membrane"/>
    <property type="evidence" value="ECO:0007669"/>
    <property type="project" value="TreeGrafter"/>
</dbReference>
<keyword evidence="1" id="KW-0812">Transmembrane</keyword>
<keyword evidence="1" id="KW-0472">Membrane</keyword>
<name>A0A5B8T0P7_9GAMM</name>
<dbReference type="GO" id="GO:0005886">
    <property type="term" value="C:plasma membrane"/>
    <property type="evidence" value="ECO:0007669"/>
    <property type="project" value="TreeGrafter"/>
</dbReference>
<protein>
    <submittedName>
        <fullName evidence="2">DUF748 domain-containing protein</fullName>
    </submittedName>
</protein>
<sequence length="554" mass="61273">MTAKSHSAKGWFIALGILVILALLITVTWLWLLPYFIEKRLVETFSSLTGREVTIKQVSIDPFDAQVTLDQLRIAGEKDQPVLASETVIARLQWRSLWESGWWLDSLMLKEPRLRLIRRQDGNWNLVRLFAGDEDTSQGKTPIRIARIEVHQGELDLVNRRLPDPVTLTLSAIRMSAKNYDNTNDQPFTLEGRADWNGGTLSAQGEMGLAPWTLNLDFTIDQVPLTTLSGYFNSVMQARMTKGTLAAELNLRAGRAGDGATQVQGEGSVTDAVLSYPDKQQPLARVTQLDVAGLNFDSGAKTLEIQRIALDAPWTEVIIDKDLKTNLDAWRPPQQEGGSQDAGLSYSIDEIGLNDGSLVFADRHLSQPFNLEFSQLGGAWKNLDSDGSDESRIDLQGRVAEDSPLRIQGSFDPLGEAVEGDLQMHFETLNLATFSPYVRRFGGYAIDQGRMTLQLDHRIEKGRLITENHVELRRIELGEKVEDSAGGLPMRTLIDILQSDDGVIELDVPMTLPLDNPSAVEIGKVMDDAIEEALENALSSPVETLSEATGIGDE</sequence>
<evidence type="ECO:0000313" key="2">
    <source>
        <dbReference type="EMBL" id="QEA40628.1"/>
    </source>
</evidence>
<reference evidence="2 3" key="1">
    <citation type="submission" date="2019-06" db="EMBL/GenBank/DDBJ databases">
        <title>Genome analyses of bacteria isolated from kimchi.</title>
        <authorList>
            <person name="Lee S."/>
            <person name="Ahn S."/>
            <person name="Roh S."/>
        </authorList>
    </citation>
    <scope>NUCLEOTIDE SEQUENCE [LARGE SCALE GENOMIC DNA]</scope>
    <source>
        <strain evidence="2 3">CBA4606</strain>
    </source>
</reference>
<evidence type="ECO:0000256" key="1">
    <source>
        <dbReference type="SAM" id="Phobius"/>
    </source>
</evidence>
<organism evidence="2 3">
    <name type="scientific">Pistricoccus aurantiacus</name>
    <dbReference type="NCBI Taxonomy" id="1883414"/>
    <lineage>
        <taxon>Bacteria</taxon>
        <taxon>Pseudomonadati</taxon>
        <taxon>Pseudomonadota</taxon>
        <taxon>Gammaproteobacteria</taxon>
        <taxon>Oceanospirillales</taxon>
        <taxon>Halomonadaceae</taxon>
        <taxon>Pistricoccus</taxon>
    </lineage>
</organism>
<proteinExistence type="predicted"/>
<dbReference type="RefSeq" id="WP_147185895.1">
    <property type="nucleotide sequence ID" value="NZ_CP042382.1"/>
</dbReference>
<feature type="transmembrane region" description="Helical" evidence="1">
    <location>
        <begin position="12"/>
        <end position="37"/>
    </location>
</feature>
<evidence type="ECO:0000313" key="3">
    <source>
        <dbReference type="Proteomes" id="UP000321272"/>
    </source>
</evidence>
<dbReference type="AlphaFoldDB" id="A0A5B8T0P7"/>
<dbReference type="EMBL" id="CP042382">
    <property type="protein sequence ID" value="QEA40628.1"/>
    <property type="molecule type" value="Genomic_DNA"/>
</dbReference>
<dbReference type="KEGG" id="paur:FGL86_17120"/>
<dbReference type="InterPro" id="IPR008023">
    <property type="entry name" value="DUF748"/>
</dbReference>
<keyword evidence="1" id="KW-1133">Transmembrane helix</keyword>
<dbReference type="Pfam" id="PF05359">
    <property type="entry name" value="DUF748"/>
    <property type="match status" value="1"/>
</dbReference>
<dbReference type="PANTHER" id="PTHR30441:SF8">
    <property type="entry name" value="DUF748 DOMAIN-CONTAINING PROTEIN"/>
    <property type="match status" value="1"/>
</dbReference>
<keyword evidence="3" id="KW-1185">Reference proteome</keyword>
<dbReference type="Proteomes" id="UP000321272">
    <property type="component" value="Chromosome"/>
</dbReference>
<dbReference type="OrthoDB" id="9757969at2"/>
<accession>A0A5B8T0P7</accession>
<dbReference type="PANTHER" id="PTHR30441">
    <property type="entry name" value="DUF748 DOMAIN-CONTAINING PROTEIN"/>
    <property type="match status" value="1"/>
</dbReference>